<sequence length="180" mass="19535">MEGSPACNRPSHACPVSERLRPPHCSQEGHDVSSALSGGYSLGAGGIQAVGRALSVAMRRQGRRDCNLRLTRRHRGHARCLRGFKYAFSEARRRGKALVPLHGQGSRSTWRGTGASNILRPMNLWALVAALRRDLSTANAYPSARVTSASVTQHVCPTSLVFTLRRALGEVTYDIMVVCA</sequence>
<accession>A0AAV7Q1A8</accession>
<comment type="caution">
    <text evidence="2">The sequence shown here is derived from an EMBL/GenBank/DDBJ whole genome shotgun (WGS) entry which is preliminary data.</text>
</comment>
<protein>
    <submittedName>
        <fullName evidence="2">Uncharacterized protein</fullName>
    </submittedName>
</protein>
<keyword evidence="3" id="KW-1185">Reference proteome</keyword>
<evidence type="ECO:0000313" key="2">
    <source>
        <dbReference type="EMBL" id="KAJ1131795.1"/>
    </source>
</evidence>
<reference evidence="2" key="1">
    <citation type="journal article" date="2022" name="bioRxiv">
        <title>Sequencing and chromosome-scale assembly of the giantPleurodeles waltlgenome.</title>
        <authorList>
            <person name="Brown T."/>
            <person name="Elewa A."/>
            <person name="Iarovenko S."/>
            <person name="Subramanian E."/>
            <person name="Araus A.J."/>
            <person name="Petzold A."/>
            <person name="Susuki M."/>
            <person name="Suzuki K.-i.T."/>
            <person name="Hayashi T."/>
            <person name="Toyoda A."/>
            <person name="Oliveira C."/>
            <person name="Osipova E."/>
            <person name="Leigh N.D."/>
            <person name="Simon A."/>
            <person name="Yun M.H."/>
        </authorList>
    </citation>
    <scope>NUCLEOTIDE SEQUENCE</scope>
    <source>
        <strain evidence="2">20211129_DDA</strain>
        <tissue evidence="2">Liver</tissue>
    </source>
</reference>
<evidence type="ECO:0000256" key="1">
    <source>
        <dbReference type="SAM" id="MobiDB-lite"/>
    </source>
</evidence>
<dbReference type="Proteomes" id="UP001066276">
    <property type="component" value="Chromosome 7"/>
</dbReference>
<evidence type="ECO:0000313" key="3">
    <source>
        <dbReference type="Proteomes" id="UP001066276"/>
    </source>
</evidence>
<dbReference type="AlphaFoldDB" id="A0AAV7Q1A8"/>
<proteinExistence type="predicted"/>
<organism evidence="2 3">
    <name type="scientific">Pleurodeles waltl</name>
    <name type="common">Iberian ribbed newt</name>
    <dbReference type="NCBI Taxonomy" id="8319"/>
    <lineage>
        <taxon>Eukaryota</taxon>
        <taxon>Metazoa</taxon>
        <taxon>Chordata</taxon>
        <taxon>Craniata</taxon>
        <taxon>Vertebrata</taxon>
        <taxon>Euteleostomi</taxon>
        <taxon>Amphibia</taxon>
        <taxon>Batrachia</taxon>
        <taxon>Caudata</taxon>
        <taxon>Salamandroidea</taxon>
        <taxon>Salamandridae</taxon>
        <taxon>Pleurodelinae</taxon>
        <taxon>Pleurodeles</taxon>
    </lineage>
</organism>
<feature type="region of interest" description="Disordered" evidence="1">
    <location>
        <begin position="1"/>
        <end position="20"/>
    </location>
</feature>
<gene>
    <name evidence="2" type="ORF">NDU88_010128</name>
</gene>
<name>A0AAV7Q1A8_PLEWA</name>
<dbReference type="EMBL" id="JANPWB010000011">
    <property type="protein sequence ID" value="KAJ1131795.1"/>
    <property type="molecule type" value="Genomic_DNA"/>
</dbReference>